<dbReference type="PANTHER" id="PTHR22753">
    <property type="entry name" value="TRANSMEMBRANE PROTEIN 68"/>
    <property type="match status" value="1"/>
</dbReference>
<dbReference type="GO" id="GO:0016746">
    <property type="term" value="F:acyltransferase activity"/>
    <property type="evidence" value="ECO:0007669"/>
    <property type="project" value="InterPro"/>
</dbReference>
<evidence type="ECO:0000313" key="3">
    <source>
        <dbReference type="Proteomes" id="UP001165663"/>
    </source>
</evidence>
<organism evidence="2 3">
    <name type="scientific">Mycobacterium kiyosense</name>
    <dbReference type="NCBI Taxonomy" id="2871094"/>
    <lineage>
        <taxon>Bacteria</taxon>
        <taxon>Bacillati</taxon>
        <taxon>Actinomycetota</taxon>
        <taxon>Actinomycetes</taxon>
        <taxon>Mycobacteriales</taxon>
        <taxon>Mycobacteriaceae</taxon>
        <taxon>Mycobacterium</taxon>
    </lineage>
</organism>
<sequence length="301" mass="33168">MGGMAPFPPPRRKDIETRPIDIDAVMNHPPRVAKLRTALDKLQGGIAPLIDLYRPYVDGLDTLPADGRFLLVGNHTQFIGGEVLLVPHFVRRAIGARVRPLADRRFAQQPGFGHDVMTAYGGVIGDPETARELMRHNETILVFPGGGREIAKFKGEEYTLRWGTRAGFARLAVENDYPIVPVGLVGGDDVYKSMVTRDSLLGRISRAVSARMSGDADMAMPLMRGVGPTFIPRPQRMYLRFGKPIVTTTPDGVSNEYWVASVREQTRQALEAILADLLDLRAKDPFRELNPLAWTSAVAAS</sequence>
<gene>
    <name evidence="2" type="ORF">SRL2020028_09490</name>
</gene>
<accession>A0AA37UYD2</accession>
<dbReference type="Proteomes" id="UP001165663">
    <property type="component" value="Unassembled WGS sequence"/>
</dbReference>
<dbReference type="InterPro" id="IPR002123">
    <property type="entry name" value="Plipid/glycerol_acylTrfase"/>
</dbReference>
<dbReference type="EMBL" id="BRXE01000005">
    <property type="protein sequence ID" value="GLB81693.1"/>
    <property type="molecule type" value="Genomic_DNA"/>
</dbReference>
<evidence type="ECO:0000313" key="2">
    <source>
        <dbReference type="EMBL" id="GLB81693.1"/>
    </source>
</evidence>
<name>A0AA37UYD2_9MYCO</name>
<proteinExistence type="predicted"/>
<dbReference type="PANTHER" id="PTHR22753:SF14">
    <property type="entry name" value="MONOACYLGLYCEROL_DIACYLGLYCEROL O-ACYLTRANSFERASE"/>
    <property type="match status" value="1"/>
</dbReference>
<dbReference type="Pfam" id="PF01553">
    <property type="entry name" value="Acyltransferase"/>
    <property type="match status" value="1"/>
</dbReference>
<protein>
    <submittedName>
        <fullName evidence="2">Membrane protein</fullName>
    </submittedName>
</protein>
<dbReference type="AlphaFoldDB" id="A0AA37UYD2"/>
<comment type="caution">
    <text evidence="2">The sequence shown here is derived from an EMBL/GenBank/DDBJ whole genome shotgun (WGS) entry which is preliminary data.</text>
</comment>
<reference evidence="2" key="1">
    <citation type="submission" date="2022-07" db="EMBL/GenBank/DDBJ databases">
        <title>Mycobacterium kiyosense sp. nov., scotochromogenic slow-glowing species isolated from respiratory specimens.</title>
        <authorList>
            <person name="Fukano H."/>
            <person name="Kazumi Y."/>
            <person name="Sakagami N."/>
            <person name="Ato M."/>
            <person name="Mitarai S."/>
            <person name="Hoshino Y."/>
        </authorList>
    </citation>
    <scope>NUCLEOTIDE SEQUENCE</scope>
    <source>
        <strain evidence="2">SRL2020-028</strain>
    </source>
</reference>
<evidence type="ECO:0000259" key="1">
    <source>
        <dbReference type="SMART" id="SM00563"/>
    </source>
</evidence>
<dbReference type="SUPFAM" id="SSF69593">
    <property type="entry name" value="Glycerol-3-phosphate (1)-acyltransferase"/>
    <property type="match status" value="1"/>
</dbReference>
<dbReference type="SMART" id="SM00563">
    <property type="entry name" value="PlsC"/>
    <property type="match status" value="1"/>
</dbReference>
<dbReference type="CDD" id="cd07987">
    <property type="entry name" value="LPLAT_MGAT-like"/>
    <property type="match status" value="1"/>
</dbReference>
<dbReference type="GO" id="GO:0016020">
    <property type="term" value="C:membrane"/>
    <property type="evidence" value="ECO:0007669"/>
    <property type="project" value="TreeGrafter"/>
</dbReference>
<feature type="domain" description="Phospholipid/glycerol acyltransferase" evidence="1">
    <location>
        <begin position="69"/>
        <end position="187"/>
    </location>
</feature>